<dbReference type="RefSeq" id="WP_104521284.1">
    <property type="nucleotide sequence ID" value="NZ_NHRY01000239.1"/>
</dbReference>
<comment type="caution">
    <text evidence="1">The sequence shown here is derived from an EMBL/GenBank/DDBJ whole genome shotgun (WGS) entry which is preliminary data.</text>
</comment>
<dbReference type="SUPFAM" id="SSF143880">
    <property type="entry name" value="NE0471 N-terminal domain-like"/>
    <property type="match status" value="1"/>
</dbReference>
<dbReference type="Proteomes" id="UP000239724">
    <property type="component" value="Unassembled WGS sequence"/>
</dbReference>
<dbReference type="InterPro" id="IPR036782">
    <property type="entry name" value="NE0471-like_N"/>
</dbReference>
<evidence type="ECO:0000313" key="2">
    <source>
        <dbReference type="Proteomes" id="UP000239724"/>
    </source>
</evidence>
<dbReference type="OrthoDB" id="6935755at2"/>
<dbReference type="AlphaFoldDB" id="A0A2S6N253"/>
<proteinExistence type="predicted"/>
<dbReference type="Pfam" id="PF10387">
    <property type="entry name" value="DUF2442"/>
    <property type="match status" value="1"/>
</dbReference>
<reference evidence="1 2" key="1">
    <citation type="journal article" date="2018" name="Arch. Microbiol.">
        <title>New insights into the metabolic potential of the phototrophic purple bacterium Rhodopila globiformis DSM 161(T) from its draft genome sequence and evidence for a vanadium-dependent nitrogenase.</title>
        <authorList>
            <person name="Imhoff J.F."/>
            <person name="Rahn T."/>
            <person name="Kunzel S."/>
            <person name="Neulinger S.C."/>
        </authorList>
    </citation>
    <scope>NUCLEOTIDE SEQUENCE [LARGE SCALE GENOMIC DNA]</scope>
    <source>
        <strain evidence="1 2">DSM 161</strain>
    </source>
</reference>
<dbReference type="EMBL" id="NHRY01000239">
    <property type="protein sequence ID" value="PPQ28693.1"/>
    <property type="molecule type" value="Genomic_DNA"/>
</dbReference>
<accession>A0A2S6N253</accession>
<evidence type="ECO:0008006" key="3">
    <source>
        <dbReference type="Google" id="ProtNLM"/>
    </source>
</evidence>
<gene>
    <name evidence="1" type="ORF">CCS01_23650</name>
</gene>
<dbReference type="Gene3D" id="3.30.2020.10">
    <property type="entry name" value="NE0471-like N-terminal domain"/>
    <property type="match status" value="1"/>
</dbReference>
<protein>
    <recommendedName>
        <fullName evidence="3">DUF2442 domain-containing protein</fullName>
    </recommendedName>
</protein>
<keyword evidence="2" id="KW-1185">Reference proteome</keyword>
<evidence type="ECO:0000313" key="1">
    <source>
        <dbReference type="EMBL" id="PPQ28693.1"/>
    </source>
</evidence>
<sequence length="112" mass="12436">MPQVLENIIVSAVPEPSVRRVFLTWANGETTTHNLQHLSDKGVFRALRDPTFFARVRVGDHGRSLEWPGELDLCADALWFEAHPLDAPDSAIAATNDYVAKHGLPGEDYMPV</sequence>
<name>A0A2S6N253_RHOGL</name>
<dbReference type="InterPro" id="IPR018841">
    <property type="entry name" value="DUF2442"/>
</dbReference>
<organism evidence="1 2">
    <name type="scientific">Rhodopila globiformis</name>
    <name type="common">Rhodopseudomonas globiformis</name>
    <dbReference type="NCBI Taxonomy" id="1071"/>
    <lineage>
        <taxon>Bacteria</taxon>
        <taxon>Pseudomonadati</taxon>
        <taxon>Pseudomonadota</taxon>
        <taxon>Alphaproteobacteria</taxon>
        <taxon>Acetobacterales</taxon>
        <taxon>Acetobacteraceae</taxon>
        <taxon>Rhodopila</taxon>
    </lineage>
</organism>